<dbReference type="Proteomes" id="UP000297245">
    <property type="component" value="Unassembled WGS sequence"/>
</dbReference>
<sequence>MRLFDEGEEKKRVKWDQGLFTEMYLDDIKPRQRARSNTPDVMKGCLAPTAKALILDTLGNLPNAESPLKDLIKENVVVKKFVYDTDVEEVTPVPIETPKHTRSKSRKSKS</sequence>
<reference evidence="1 2" key="1">
    <citation type="journal article" date="2019" name="Nat. Ecol. Evol.">
        <title>Megaphylogeny resolves global patterns of mushroom evolution.</title>
        <authorList>
            <person name="Varga T."/>
            <person name="Krizsan K."/>
            <person name="Foldi C."/>
            <person name="Dima B."/>
            <person name="Sanchez-Garcia M."/>
            <person name="Sanchez-Ramirez S."/>
            <person name="Szollosi G.J."/>
            <person name="Szarkandi J.G."/>
            <person name="Papp V."/>
            <person name="Albert L."/>
            <person name="Andreopoulos W."/>
            <person name="Angelini C."/>
            <person name="Antonin V."/>
            <person name="Barry K.W."/>
            <person name="Bougher N.L."/>
            <person name="Buchanan P."/>
            <person name="Buyck B."/>
            <person name="Bense V."/>
            <person name="Catcheside P."/>
            <person name="Chovatia M."/>
            <person name="Cooper J."/>
            <person name="Damon W."/>
            <person name="Desjardin D."/>
            <person name="Finy P."/>
            <person name="Geml J."/>
            <person name="Haridas S."/>
            <person name="Hughes K."/>
            <person name="Justo A."/>
            <person name="Karasinski D."/>
            <person name="Kautmanova I."/>
            <person name="Kiss B."/>
            <person name="Kocsube S."/>
            <person name="Kotiranta H."/>
            <person name="LaButti K.M."/>
            <person name="Lechner B.E."/>
            <person name="Liimatainen K."/>
            <person name="Lipzen A."/>
            <person name="Lukacs Z."/>
            <person name="Mihaltcheva S."/>
            <person name="Morgado L.N."/>
            <person name="Niskanen T."/>
            <person name="Noordeloos M.E."/>
            <person name="Ohm R.A."/>
            <person name="Ortiz-Santana B."/>
            <person name="Ovrebo C."/>
            <person name="Racz N."/>
            <person name="Riley R."/>
            <person name="Savchenko A."/>
            <person name="Shiryaev A."/>
            <person name="Soop K."/>
            <person name="Spirin V."/>
            <person name="Szebenyi C."/>
            <person name="Tomsovsky M."/>
            <person name="Tulloss R.E."/>
            <person name="Uehling J."/>
            <person name="Grigoriev I.V."/>
            <person name="Vagvolgyi C."/>
            <person name="Papp T."/>
            <person name="Martin F.M."/>
            <person name="Miettinen O."/>
            <person name="Hibbett D.S."/>
            <person name="Nagy L.G."/>
        </authorList>
    </citation>
    <scope>NUCLEOTIDE SEQUENCE [LARGE SCALE GENOMIC DNA]</scope>
    <source>
        <strain evidence="1 2">CBS 962.96</strain>
    </source>
</reference>
<name>A0A4S8LN00_DENBC</name>
<gene>
    <name evidence="1" type="ORF">K435DRAFT_675593</name>
</gene>
<evidence type="ECO:0000313" key="2">
    <source>
        <dbReference type="Proteomes" id="UP000297245"/>
    </source>
</evidence>
<dbReference type="AlphaFoldDB" id="A0A4S8LN00"/>
<dbReference type="EMBL" id="ML179327">
    <property type="protein sequence ID" value="THU90712.1"/>
    <property type="molecule type" value="Genomic_DNA"/>
</dbReference>
<accession>A0A4S8LN00</accession>
<protein>
    <submittedName>
        <fullName evidence="1">Uncharacterized protein</fullName>
    </submittedName>
</protein>
<dbReference type="OrthoDB" id="2148418at2759"/>
<proteinExistence type="predicted"/>
<keyword evidence="2" id="KW-1185">Reference proteome</keyword>
<organism evidence="1 2">
    <name type="scientific">Dendrothele bispora (strain CBS 962.96)</name>
    <dbReference type="NCBI Taxonomy" id="1314807"/>
    <lineage>
        <taxon>Eukaryota</taxon>
        <taxon>Fungi</taxon>
        <taxon>Dikarya</taxon>
        <taxon>Basidiomycota</taxon>
        <taxon>Agaricomycotina</taxon>
        <taxon>Agaricomycetes</taxon>
        <taxon>Agaricomycetidae</taxon>
        <taxon>Agaricales</taxon>
        <taxon>Agaricales incertae sedis</taxon>
        <taxon>Dendrothele</taxon>
    </lineage>
</organism>
<evidence type="ECO:0000313" key="1">
    <source>
        <dbReference type="EMBL" id="THU90712.1"/>
    </source>
</evidence>